<reference evidence="1" key="2">
    <citation type="journal article" date="2015" name="Fish Shellfish Immunol.">
        <title>Early steps in the European eel (Anguilla anguilla)-Vibrio vulnificus interaction in the gills: Role of the RtxA13 toxin.</title>
        <authorList>
            <person name="Callol A."/>
            <person name="Pajuelo D."/>
            <person name="Ebbesson L."/>
            <person name="Teles M."/>
            <person name="MacKenzie S."/>
            <person name="Amaro C."/>
        </authorList>
    </citation>
    <scope>NUCLEOTIDE SEQUENCE</scope>
</reference>
<reference evidence="1" key="1">
    <citation type="submission" date="2014-11" db="EMBL/GenBank/DDBJ databases">
        <authorList>
            <person name="Amaro Gonzalez C."/>
        </authorList>
    </citation>
    <scope>NUCLEOTIDE SEQUENCE</scope>
</reference>
<proteinExistence type="predicted"/>
<dbReference type="AlphaFoldDB" id="A0A0E9V0C8"/>
<protein>
    <submittedName>
        <fullName evidence="1">Uncharacterized protein</fullName>
    </submittedName>
</protein>
<organism evidence="1">
    <name type="scientific">Anguilla anguilla</name>
    <name type="common">European freshwater eel</name>
    <name type="synonym">Muraena anguilla</name>
    <dbReference type="NCBI Taxonomy" id="7936"/>
    <lineage>
        <taxon>Eukaryota</taxon>
        <taxon>Metazoa</taxon>
        <taxon>Chordata</taxon>
        <taxon>Craniata</taxon>
        <taxon>Vertebrata</taxon>
        <taxon>Euteleostomi</taxon>
        <taxon>Actinopterygii</taxon>
        <taxon>Neopterygii</taxon>
        <taxon>Teleostei</taxon>
        <taxon>Anguilliformes</taxon>
        <taxon>Anguillidae</taxon>
        <taxon>Anguilla</taxon>
    </lineage>
</organism>
<evidence type="ECO:0000313" key="1">
    <source>
        <dbReference type="EMBL" id="JAH71441.1"/>
    </source>
</evidence>
<dbReference type="EMBL" id="GBXM01037136">
    <property type="protein sequence ID" value="JAH71441.1"/>
    <property type="molecule type" value="Transcribed_RNA"/>
</dbReference>
<accession>A0A0E9V0C8</accession>
<name>A0A0E9V0C8_ANGAN</name>
<sequence length="28" mass="3252">MFDVAQNVLMCRGPKLYAKAGHWLIIIY</sequence>